<proteinExistence type="predicted"/>
<keyword evidence="1" id="KW-0175">Coiled coil</keyword>
<accession>A0AB39C6W1</accession>
<evidence type="ECO:0000313" key="2">
    <source>
        <dbReference type="EMBL" id="XDJ02353.1"/>
    </source>
</evidence>
<sequence length="79" mass="9201">MFSGAVTRWCTMTKAELEKALEEAESNLAKVQSELELASDKIREITEEYLFLSSMLDIVDQRSNVFYKDWRGYARRSKS</sequence>
<feature type="coiled-coil region" evidence="1">
    <location>
        <begin position="14"/>
        <end position="48"/>
    </location>
</feature>
<name>A0AB39C6W1_9CAUD</name>
<dbReference type="EMBL" id="PP949967">
    <property type="protein sequence ID" value="XDJ02353.1"/>
    <property type="molecule type" value="Genomic_DNA"/>
</dbReference>
<organism evidence="2">
    <name type="scientific">Pseudomonas phage KV2023</name>
    <dbReference type="NCBI Taxonomy" id="3234047"/>
    <lineage>
        <taxon>Viruses</taxon>
        <taxon>Duplodnaviria</taxon>
        <taxon>Heunggongvirae</taxon>
        <taxon>Uroviricota</taxon>
        <taxon>Caudoviricetes</taxon>
        <taxon>Bruynoghevirus</taxon>
    </lineage>
</organism>
<evidence type="ECO:0000256" key="1">
    <source>
        <dbReference type="SAM" id="Coils"/>
    </source>
</evidence>
<protein>
    <submittedName>
        <fullName evidence="2">Uncharacterized protein</fullName>
    </submittedName>
</protein>
<reference evidence="2" key="1">
    <citation type="submission" date="2024-06" db="EMBL/GenBank/DDBJ databases">
        <authorList>
            <person name="Kandhan P."/>
            <person name="Suresh D."/>
            <person name="Suresh A."/>
            <person name="Gopikrishnan V."/>
        </authorList>
    </citation>
    <scope>NUCLEOTIDE SEQUENCE</scope>
</reference>